<gene>
    <name evidence="1" type="ORF">BpJC7_18290</name>
</gene>
<keyword evidence="2" id="KW-1185">Reference proteome</keyword>
<evidence type="ECO:0000313" key="2">
    <source>
        <dbReference type="Proteomes" id="UP000391919"/>
    </source>
</evidence>
<protein>
    <submittedName>
        <fullName evidence="1">Uncharacterized protein</fullName>
    </submittedName>
</protein>
<sequence length="88" mass="9821">MMTAFLEINIALRKKGVPQVSEWLVGQFLFRWGMIKIQQVGFGSKTVAICFAKLAEDIGKSADIPEKSAEVPKISAERYEESAKRMNG</sequence>
<name>A0A5J4J6H7_9BACI</name>
<evidence type="ECO:0000313" key="1">
    <source>
        <dbReference type="EMBL" id="GER70526.1"/>
    </source>
</evidence>
<proteinExistence type="predicted"/>
<dbReference type="AlphaFoldDB" id="A0A5J4J6H7"/>
<reference evidence="1 2" key="1">
    <citation type="submission" date="2019-09" db="EMBL/GenBank/DDBJ databases">
        <title>Draft genome sequence of Bacillus sp. JC-7.</title>
        <authorList>
            <person name="Tanaka N."/>
            <person name="Shiwa Y."/>
            <person name="Fujita N."/>
            <person name="Tanasupawat S."/>
        </authorList>
    </citation>
    <scope>NUCLEOTIDE SEQUENCE [LARGE SCALE GENOMIC DNA]</scope>
    <source>
        <strain evidence="1 2">JC-7</strain>
    </source>
</reference>
<dbReference type="Proteomes" id="UP000391919">
    <property type="component" value="Unassembled WGS sequence"/>
</dbReference>
<accession>A0A5J4J6H7</accession>
<dbReference type="RefSeq" id="WP_151680248.1">
    <property type="nucleotide sequence ID" value="NZ_BKZP01000003.1"/>
</dbReference>
<comment type="caution">
    <text evidence="1">The sequence shown here is derived from an EMBL/GenBank/DDBJ whole genome shotgun (WGS) entry which is preliminary data.</text>
</comment>
<dbReference type="EMBL" id="BKZQ01000022">
    <property type="protein sequence ID" value="GER70526.1"/>
    <property type="molecule type" value="Genomic_DNA"/>
</dbReference>
<organism evidence="1 2">
    <name type="scientific">Weizmannia acidilactici</name>
    <dbReference type="NCBI Taxonomy" id="2607726"/>
    <lineage>
        <taxon>Bacteria</taxon>
        <taxon>Bacillati</taxon>
        <taxon>Bacillota</taxon>
        <taxon>Bacilli</taxon>
        <taxon>Bacillales</taxon>
        <taxon>Bacillaceae</taxon>
        <taxon>Heyndrickxia</taxon>
    </lineage>
</organism>